<comment type="cofactor">
    <cofactor evidence="11">
        <name>Mg(2+)</name>
        <dbReference type="ChEBI" id="CHEBI:18420"/>
    </cofactor>
    <text evidence="11">Binds 1 Mg(2+) ion per subunit.</text>
</comment>
<evidence type="ECO:0000256" key="1">
    <source>
        <dbReference type="ARBA" id="ARBA00006914"/>
    </source>
</evidence>
<dbReference type="GO" id="GO:0006891">
    <property type="term" value="P:intra-Golgi vesicle-mediated transport"/>
    <property type="evidence" value="ECO:0007669"/>
    <property type="project" value="TreeGrafter"/>
</dbReference>
<dbReference type="GO" id="GO:0035494">
    <property type="term" value="P:SNARE complex disassembly"/>
    <property type="evidence" value="ECO:0007669"/>
    <property type="project" value="InterPro"/>
</dbReference>
<dbReference type="InterPro" id="IPR041569">
    <property type="entry name" value="AAA_lid_3"/>
</dbReference>
<keyword evidence="4" id="KW-0575">Peroxidase</keyword>
<dbReference type="Gene3D" id="1.10.8.60">
    <property type="match status" value="1"/>
</dbReference>
<dbReference type="Pfam" id="PF17862">
    <property type="entry name" value="AAA_lid_3"/>
    <property type="match status" value="1"/>
</dbReference>
<name>A0AAD9DJ57_9STRA</name>
<dbReference type="Pfam" id="PF08534">
    <property type="entry name" value="Redoxin"/>
    <property type="match status" value="1"/>
</dbReference>
<dbReference type="InterPro" id="IPR009010">
    <property type="entry name" value="Asp_de-COase-like_dom_sf"/>
</dbReference>
<dbReference type="PROSITE" id="PS51352">
    <property type="entry name" value="THIOREDOXIN_2"/>
    <property type="match status" value="1"/>
</dbReference>
<dbReference type="InterPro" id="IPR003959">
    <property type="entry name" value="ATPase_AAA_core"/>
</dbReference>
<evidence type="ECO:0000256" key="4">
    <source>
        <dbReference type="ARBA" id="ARBA00022559"/>
    </source>
</evidence>
<dbReference type="InterPro" id="IPR037944">
    <property type="entry name" value="PRX5-like"/>
</dbReference>
<dbReference type="GO" id="GO:0043001">
    <property type="term" value="P:Golgi to plasma membrane protein transport"/>
    <property type="evidence" value="ECO:0007669"/>
    <property type="project" value="TreeGrafter"/>
</dbReference>
<evidence type="ECO:0000256" key="5">
    <source>
        <dbReference type="ARBA" id="ARBA00022741"/>
    </source>
</evidence>
<dbReference type="Gene3D" id="3.40.50.300">
    <property type="entry name" value="P-loop containing nucleotide triphosphate hydrolases"/>
    <property type="match status" value="2"/>
</dbReference>
<dbReference type="InterPro" id="IPR003593">
    <property type="entry name" value="AAA+_ATPase"/>
</dbReference>
<dbReference type="PANTHER" id="PTHR23078:SF3">
    <property type="entry name" value="VESICLE-FUSING ATPASE"/>
    <property type="match status" value="1"/>
</dbReference>
<gene>
    <name evidence="13" type="ORF">QTG54_001111</name>
</gene>
<feature type="active site" description="Cysteine sulfenic acid (-SOH) intermediate" evidence="10">
    <location>
        <position position="838"/>
    </location>
</feature>
<dbReference type="AlphaFoldDB" id="A0AAD9DJ57"/>
<comment type="catalytic activity">
    <reaction evidence="11">
        <text>ATP + H2O = ADP + phosphate + H(+)</text>
        <dbReference type="Rhea" id="RHEA:13065"/>
        <dbReference type="ChEBI" id="CHEBI:15377"/>
        <dbReference type="ChEBI" id="CHEBI:15378"/>
        <dbReference type="ChEBI" id="CHEBI:30616"/>
        <dbReference type="ChEBI" id="CHEBI:43474"/>
        <dbReference type="ChEBI" id="CHEBI:456216"/>
        <dbReference type="EC" id="3.6.4.6"/>
    </reaction>
</comment>
<evidence type="ECO:0000256" key="9">
    <source>
        <dbReference type="ARBA" id="ARBA00023002"/>
    </source>
</evidence>
<dbReference type="SUPFAM" id="SSF52540">
    <property type="entry name" value="P-loop containing nucleoside triphosphate hydrolases"/>
    <property type="match status" value="2"/>
</dbReference>
<keyword evidence="3 11" id="KW-0813">Transport</keyword>
<evidence type="ECO:0000256" key="10">
    <source>
        <dbReference type="PIRSR" id="PIRSR637944-1"/>
    </source>
</evidence>
<feature type="domain" description="Thioredoxin" evidence="12">
    <location>
        <begin position="790"/>
        <end position="948"/>
    </location>
</feature>
<dbReference type="SUPFAM" id="SSF54585">
    <property type="entry name" value="Cdc48 domain 2-like"/>
    <property type="match status" value="1"/>
</dbReference>
<dbReference type="InterPro" id="IPR036249">
    <property type="entry name" value="Thioredoxin-like_sf"/>
</dbReference>
<keyword evidence="9" id="KW-0560">Oxidoreductase</keyword>
<proteinExistence type="inferred from homology"/>
<dbReference type="InterPro" id="IPR003960">
    <property type="entry name" value="ATPase_AAA_CS"/>
</dbReference>
<keyword evidence="14" id="KW-1185">Reference proteome</keyword>
<dbReference type="CDD" id="cd03013">
    <property type="entry name" value="PRX5_like"/>
    <property type="match status" value="1"/>
</dbReference>
<comment type="caution">
    <text evidence="13">The sequence shown here is derived from an EMBL/GenBank/DDBJ whole genome shotgun (WGS) entry which is preliminary data.</text>
</comment>
<evidence type="ECO:0000256" key="2">
    <source>
        <dbReference type="ARBA" id="ARBA00010505"/>
    </source>
</evidence>
<accession>A0AAD9DJ57</accession>
<comment type="function">
    <text evidence="11">Required for vesicle-mediated transport. Catalyzes the fusion of transport vesicles within the Golgi cisternae. Is also required for transport from the endoplasmic reticulum to the Golgi stack. Seems to function as a fusion protein required for the delivery of cargo proteins to all compartments of the Golgi stack independent of vesicle origin.</text>
</comment>
<dbReference type="GO" id="GO:0005795">
    <property type="term" value="C:Golgi stack"/>
    <property type="evidence" value="ECO:0007669"/>
    <property type="project" value="TreeGrafter"/>
</dbReference>
<dbReference type="SUPFAM" id="SSF50692">
    <property type="entry name" value="ADC-like"/>
    <property type="match status" value="1"/>
</dbReference>
<dbReference type="InterPro" id="IPR039812">
    <property type="entry name" value="Vesicle-fus_ATPase"/>
</dbReference>
<dbReference type="GO" id="GO:0046872">
    <property type="term" value="F:metal ion binding"/>
    <property type="evidence" value="ECO:0007669"/>
    <property type="project" value="UniProtKB-UniRule"/>
</dbReference>
<dbReference type="Pfam" id="PF00004">
    <property type="entry name" value="AAA"/>
    <property type="match status" value="1"/>
</dbReference>
<evidence type="ECO:0000256" key="7">
    <source>
        <dbReference type="ARBA" id="ARBA00022862"/>
    </source>
</evidence>
<evidence type="ECO:0000256" key="3">
    <source>
        <dbReference type="ARBA" id="ARBA00022448"/>
    </source>
</evidence>
<evidence type="ECO:0000313" key="14">
    <source>
        <dbReference type="Proteomes" id="UP001224775"/>
    </source>
</evidence>
<dbReference type="InterPro" id="IPR004201">
    <property type="entry name" value="Cdc48_dom2"/>
</dbReference>
<dbReference type="PANTHER" id="PTHR23078">
    <property type="entry name" value="VESICULAR-FUSION PROTEIN NSF"/>
    <property type="match status" value="1"/>
</dbReference>
<evidence type="ECO:0000256" key="6">
    <source>
        <dbReference type="ARBA" id="ARBA00022840"/>
    </source>
</evidence>
<comment type="similarity">
    <text evidence="2">Belongs to the peroxiredoxin family. Prx5 subfamily.</text>
</comment>
<dbReference type="Gene3D" id="3.40.30.10">
    <property type="entry name" value="Glutaredoxin"/>
    <property type="match status" value="1"/>
</dbReference>
<comment type="similarity">
    <text evidence="1 11">Belongs to the AAA ATPase family.</text>
</comment>
<keyword evidence="11" id="KW-0460">Magnesium</keyword>
<dbReference type="GO" id="GO:0034599">
    <property type="term" value="P:cellular response to oxidative stress"/>
    <property type="evidence" value="ECO:0007669"/>
    <property type="project" value="InterPro"/>
</dbReference>
<dbReference type="Gene3D" id="3.10.330.10">
    <property type="match status" value="1"/>
</dbReference>
<evidence type="ECO:0000259" key="12">
    <source>
        <dbReference type="PROSITE" id="PS51352"/>
    </source>
</evidence>
<keyword evidence="6 11" id="KW-0067">ATP-binding</keyword>
<dbReference type="GO" id="GO:0008379">
    <property type="term" value="F:thioredoxin peroxidase activity"/>
    <property type="evidence" value="ECO:0007669"/>
    <property type="project" value="InterPro"/>
</dbReference>
<keyword evidence="11 13" id="KW-0378">Hydrolase</keyword>
<dbReference type="EMBL" id="JATAAI010000001">
    <property type="protein sequence ID" value="KAK1749172.1"/>
    <property type="molecule type" value="Genomic_DNA"/>
</dbReference>
<dbReference type="FunFam" id="3.40.50.300:FF:000187">
    <property type="entry name" value="Vesicular-fusion ATPase SEC18"/>
    <property type="match status" value="1"/>
</dbReference>
<dbReference type="InterPro" id="IPR027417">
    <property type="entry name" value="P-loop_NTPase"/>
</dbReference>
<dbReference type="PROSITE" id="PS00674">
    <property type="entry name" value="AAA"/>
    <property type="match status" value="1"/>
</dbReference>
<dbReference type="GO" id="GO:0005524">
    <property type="term" value="F:ATP binding"/>
    <property type="evidence" value="ECO:0007669"/>
    <property type="project" value="UniProtKB-UniRule"/>
</dbReference>
<dbReference type="EC" id="3.6.4.6" evidence="11"/>
<comment type="subcellular location">
    <subcellularLocation>
        <location evidence="11">Cytoplasm</location>
    </subcellularLocation>
</comment>
<dbReference type="SUPFAM" id="SSF52833">
    <property type="entry name" value="Thioredoxin-like"/>
    <property type="match status" value="1"/>
</dbReference>
<keyword evidence="7" id="KW-0049">Antioxidant</keyword>
<dbReference type="Gene3D" id="2.40.40.20">
    <property type="match status" value="1"/>
</dbReference>
<keyword evidence="11" id="KW-0963">Cytoplasm</keyword>
<dbReference type="InterPro" id="IPR013766">
    <property type="entry name" value="Thioredoxin_domain"/>
</dbReference>
<evidence type="ECO:0000256" key="8">
    <source>
        <dbReference type="ARBA" id="ARBA00022927"/>
    </source>
</evidence>
<sequence length="948" mass="102288">MGRILLQVGSLPSNRLALTNRVYISPSVYSHLVEALGPESASGGPLVTVGPHAYFAEANAGVPDDKIALNGLQRRFAQLSLANKVEVRPFSPPANYALAAMEIDVDLLQKKSASGGPPREIDTDRLASDFLLNYEGHVFEVGQTLAMDFEGTKIELCIKSVSQIDLSGSQPSEELVTSDDAKRVGQLLAPTSLTFARPQGSKLVSLLGEKVAGGSGSANTIFLSDFDFEKLGIGGLDSEFNQIFRRAFASRIWPAHVIKQLGINHVRGMLLFGPPGCGKTLIARQIGKVLNAREPKIVNGPEILNKYVGGSEEKVRELFAEAEKEQLEMGDQSMLHIIILDEMDAICKVRGSNRSDSGVSDSVVNQLLSKIDGVDSLNNILLIGMTNRKDMIDDALLRPGRLEVHVEIGLPDTKGRLQILNIHTKNMKESKRISPDVISRLDEISDKTKNFSGAEIEGLVKAATSYALTRCVDVKDLSKAPDEKNLIVQFGDFERALDDVAPKFGVKSTEMKALYRNGFVPYGDSFDRLMGNMERLIEQVRTSEKTPLMSVLLQGPVASGKTAVAAKVAVESGFPFVRMISADDMIGYSDMAKCRPRFSNVVLQTLLVLLKKVPPDYGRRLLIIGTTSCPHLLQDLGLTQAFGVNQSTDLLDNPLQIAEVLRVAAHLTESDAEAIGNAITKPIGIKTLLMVAEMAKQGSEGGAVDVNLLQHSGRSPNKRGLSITTSDSSSSLFCSSTSSITSQLTSSYHNILTMLRSILLFVLVAAGTAFSPLPKANARSSTALNMATEVKVGDKIPAVTLSEGQADYGRPEAVDIAELIAGKKVAIFAVPGAFTPGCSKSHLPSFITAQEELKAKGVELTICIATNDAFVMEAWGRTSGGADAGIRFLSDGNAELSKALGLLIESPVMVRTKRFSLIADDGVVTHYFRLWKLQTPGLLMFWLNYNSV</sequence>
<dbReference type="Pfam" id="PF02933">
    <property type="entry name" value="CDC48_2"/>
    <property type="match status" value="1"/>
</dbReference>
<evidence type="ECO:0000256" key="11">
    <source>
        <dbReference type="RuleBase" id="RU367045"/>
    </source>
</evidence>
<protein>
    <recommendedName>
        <fullName evidence="11">Vesicle-fusing ATPase</fullName>
        <ecNumber evidence="11">3.6.4.6</ecNumber>
    </recommendedName>
</protein>
<dbReference type="GO" id="GO:0016887">
    <property type="term" value="F:ATP hydrolysis activity"/>
    <property type="evidence" value="ECO:0007669"/>
    <property type="project" value="InterPro"/>
</dbReference>
<dbReference type="FunFam" id="1.10.8.60:FF:000115">
    <property type="entry name" value="N-ethylmaleimide-sensitive fusion protein, putative"/>
    <property type="match status" value="1"/>
</dbReference>
<dbReference type="SMART" id="SM00382">
    <property type="entry name" value="AAA"/>
    <property type="match status" value="2"/>
</dbReference>
<keyword evidence="5 11" id="KW-0547">Nucleotide-binding</keyword>
<evidence type="ECO:0000313" key="13">
    <source>
        <dbReference type="EMBL" id="KAK1749172.1"/>
    </source>
</evidence>
<reference evidence="13" key="1">
    <citation type="submission" date="2023-06" db="EMBL/GenBank/DDBJ databases">
        <title>Survivors Of The Sea: Transcriptome response of Skeletonema marinoi to long-term dormancy.</title>
        <authorList>
            <person name="Pinder M.I.M."/>
            <person name="Kourtchenko O."/>
            <person name="Robertson E.K."/>
            <person name="Larsson T."/>
            <person name="Maumus F."/>
            <person name="Osuna-Cruz C.M."/>
            <person name="Vancaester E."/>
            <person name="Stenow R."/>
            <person name="Vandepoele K."/>
            <person name="Ploug H."/>
            <person name="Bruchert V."/>
            <person name="Godhe A."/>
            <person name="Topel M."/>
        </authorList>
    </citation>
    <scope>NUCLEOTIDE SEQUENCE</scope>
    <source>
        <strain evidence="13">R05AC</strain>
    </source>
</reference>
<keyword evidence="11" id="KW-0931">ER-Golgi transport</keyword>
<keyword evidence="8 11" id="KW-0653">Protein transport</keyword>
<organism evidence="13 14">
    <name type="scientific">Skeletonema marinoi</name>
    <dbReference type="NCBI Taxonomy" id="267567"/>
    <lineage>
        <taxon>Eukaryota</taxon>
        <taxon>Sar</taxon>
        <taxon>Stramenopiles</taxon>
        <taxon>Ochrophyta</taxon>
        <taxon>Bacillariophyta</taxon>
        <taxon>Coscinodiscophyceae</taxon>
        <taxon>Thalassiosirophycidae</taxon>
        <taxon>Thalassiosirales</taxon>
        <taxon>Skeletonemataceae</taxon>
        <taxon>Skeletonema</taxon>
        <taxon>Skeletonema marinoi-dohrnii complex</taxon>
    </lineage>
</organism>
<dbReference type="FunFam" id="3.40.50.300:FF:000166">
    <property type="entry name" value="vesicle-fusing ATPase isoform X1"/>
    <property type="match status" value="1"/>
</dbReference>
<dbReference type="InterPro" id="IPR013740">
    <property type="entry name" value="Redoxin"/>
</dbReference>
<dbReference type="Proteomes" id="UP001224775">
    <property type="component" value="Unassembled WGS sequence"/>
</dbReference>
<keyword evidence="11" id="KW-0479">Metal-binding</keyword>
<dbReference type="InterPro" id="IPR029067">
    <property type="entry name" value="CDC48_domain_2-like_sf"/>
</dbReference>